<dbReference type="Pfam" id="PF23359">
    <property type="entry name" value="Lsr2_DNA-bd"/>
    <property type="match status" value="1"/>
</dbReference>
<sequence>MAQKTIVQLIDDLDGGEASESVTFGLDGVEYTIDVSDTNATRLRELLAPFVEKAQRLGGRKQRGGSTRTAVKAGGDRAQNQAIREWARSQGETISDRGRIPADLVHRFEAAHGA</sequence>
<evidence type="ECO:0008006" key="7">
    <source>
        <dbReference type="Google" id="ProtNLM"/>
    </source>
</evidence>
<dbReference type="Gene3D" id="4.10.320.10">
    <property type="entry name" value="E3-binding domain"/>
    <property type="match status" value="1"/>
</dbReference>
<protein>
    <recommendedName>
        <fullName evidence="7">Lsr2 protein</fullName>
    </recommendedName>
</protein>
<dbReference type="Pfam" id="PF11774">
    <property type="entry name" value="Lsr2"/>
    <property type="match status" value="1"/>
</dbReference>
<dbReference type="InterPro" id="IPR036625">
    <property type="entry name" value="E3-bd_dom_sf"/>
</dbReference>
<dbReference type="InterPro" id="IPR024412">
    <property type="entry name" value="Lsr2_dim_dom"/>
</dbReference>
<accession>A0ABR6BPN5</accession>
<feature type="region of interest" description="Disordered" evidence="2">
    <location>
        <begin position="57"/>
        <end position="81"/>
    </location>
</feature>
<comment type="caution">
    <text evidence="5">The sequence shown here is derived from an EMBL/GenBank/DDBJ whole genome shotgun (WGS) entry which is preliminary data.</text>
</comment>
<feature type="domain" description="Lsr2 DNA-binding" evidence="4">
    <location>
        <begin position="76"/>
        <end position="111"/>
    </location>
</feature>
<evidence type="ECO:0000259" key="4">
    <source>
        <dbReference type="Pfam" id="PF23359"/>
    </source>
</evidence>
<evidence type="ECO:0000313" key="5">
    <source>
        <dbReference type="EMBL" id="MBA8928871.1"/>
    </source>
</evidence>
<feature type="domain" description="Lsr2 dimerization" evidence="3">
    <location>
        <begin position="1"/>
        <end position="57"/>
    </location>
</feature>
<organism evidence="5 6">
    <name type="scientific">Kutzneria viridogrisea</name>
    <dbReference type="NCBI Taxonomy" id="47990"/>
    <lineage>
        <taxon>Bacteria</taxon>
        <taxon>Bacillati</taxon>
        <taxon>Actinomycetota</taxon>
        <taxon>Actinomycetes</taxon>
        <taxon>Pseudonocardiales</taxon>
        <taxon>Pseudonocardiaceae</taxon>
        <taxon>Kutzneria</taxon>
    </lineage>
</organism>
<dbReference type="Proteomes" id="UP000517916">
    <property type="component" value="Unassembled WGS sequence"/>
</dbReference>
<name>A0ABR6BPN5_9PSEU</name>
<dbReference type="EMBL" id="JACJID010000004">
    <property type="protein sequence ID" value="MBA8928871.1"/>
    <property type="molecule type" value="Genomic_DNA"/>
</dbReference>
<evidence type="ECO:0000259" key="3">
    <source>
        <dbReference type="Pfam" id="PF11774"/>
    </source>
</evidence>
<gene>
    <name evidence="5" type="ORF">BC739_006088</name>
</gene>
<keyword evidence="1" id="KW-0238">DNA-binding</keyword>
<evidence type="ECO:0000256" key="1">
    <source>
        <dbReference type="ARBA" id="ARBA00023125"/>
    </source>
</evidence>
<dbReference type="RefSeq" id="WP_025356085.1">
    <property type="nucleotide sequence ID" value="NZ_BAAABQ010000016.1"/>
</dbReference>
<keyword evidence="6" id="KW-1185">Reference proteome</keyword>
<evidence type="ECO:0000313" key="6">
    <source>
        <dbReference type="Proteomes" id="UP000517916"/>
    </source>
</evidence>
<evidence type="ECO:0000256" key="2">
    <source>
        <dbReference type="SAM" id="MobiDB-lite"/>
    </source>
</evidence>
<proteinExistence type="predicted"/>
<dbReference type="InterPro" id="IPR055370">
    <property type="entry name" value="Lsr2_DNA-bd"/>
</dbReference>
<reference evidence="5 6" key="1">
    <citation type="submission" date="2020-08" db="EMBL/GenBank/DDBJ databases">
        <title>Genomic Encyclopedia of Archaeal and Bacterial Type Strains, Phase II (KMG-II): from individual species to whole genera.</title>
        <authorList>
            <person name="Goeker M."/>
        </authorList>
    </citation>
    <scope>NUCLEOTIDE SEQUENCE [LARGE SCALE GENOMIC DNA]</scope>
    <source>
        <strain evidence="5 6">DSM 43850</strain>
    </source>
</reference>
<dbReference type="InterPro" id="IPR042261">
    <property type="entry name" value="Lsr2-like_dimerization"/>
</dbReference>
<dbReference type="Gene3D" id="3.30.60.230">
    <property type="entry name" value="Lsr2, dimerization domain"/>
    <property type="match status" value="1"/>
</dbReference>